<proteinExistence type="predicted"/>
<reference evidence="1" key="1">
    <citation type="submission" date="2021-06" db="EMBL/GenBank/DDBJ databases">
        <authorList>
            <person name="Kallberg Y."/>
            <person name="Tangrot J."/>
            <person name="Rosling A."/>
        </authorList>
    </citation>
    <scope>NUCLEOTIDE SEQUENCE</scope>
    <source>
        <strain evidence="1">FL966</strain>
    </source>
</reference>
<name>A0A9N9KG63_9GLOM</name>
<dbReference type="AlphaFoldDB" id="A0A9N9KG63"/>
<keyword evidence="2" id="KW-1185">Reference proteome</keyword>
<dbReference type="EMBL" id="CAJVQA010062014">
    <property type="protein sequence ID" value="CAG8829323.1"/>
    <property type="molecule type" value="Genomic_DNA"/>
</dbReference>
<evidence type="ECO:0000313" key="2">
    <source>
        <dbReference type="Proteomes" id="UP000789759"/>
    </source>
</evidence>
<sequence>VAIFQEEGKWQDVKIAMKSQLTKQQYIYGNILGYDTSRLISVLSCFQPGCSREYWFYVPECAQLASDTFNIPIAAFSEDSTSSLFFLPFDKKPGRRKKPIILHWHGKDHVVLVKLKQHRDIQVPHLNPQYIPICRRLGFSEDWHSLFV</sequence>
<comment type="caution">
    <text evidence="1">The sequence shown here is derived from an EMBL/GenBank/DDBJ whole genome shotgun (WGS) entry which is preliminary data.</text>
</comment>
<accession>A0A9N9KG63</accession>
<organism evidence="1 2">
    <name type="scientific">Cetraspora pellucida</name>
    <dbReference type="NCBI Taxonomy" id="1433469"/>
    <lineage>
        <taxon>Eukaryota</taxon>
        <taxon>Fungi</taxon>
        <taxon>Fungi incertae sedis</taxon>
        <taxon>Mucoromycota</taxon>
        <taxon>Glomeromycotina</taxon>
        <taxon>Glomeromycetes</taxon>
        <taxon>Diversisporales</taxon>
        <taxon>Gigasporaceae</taxon>
        <taxon>Cetraspora</taxon>
    </lineage>
</organism>
<feature type="non-terminal residue" evidence="1">
    <location>
        <position position="1"/>
    </location>
</feature>
<gene>
    <name evidence="1" type="ORF">CPELLU_LOCUS20479</name>
</gene>
<protein>
    <submittedName>
        <fullName evidence="1">22878_t:CDS:1</fullName>
    </submittedName>
</protein>
<dbReference type="OrthoDB" id="2444680at2759"/>
<evidence type="ECO:0000313" key="1">
    <source>
        <dbReference type="EMBL" id="CAG8829323.1"/>
    </source>
</evidence>
<dbReference type="Proteomes" id="UP000789759">
    <property type="component" value="Unassembled WGS sequence"/>
</dbReference>